<dbReference type="STRING" id="694427.Palpr_0608"/>
<dbReference type="AlphaFoldDB" id="E4T220"/>
<evidence type="ECO:0000313" key="9">
    <source>
        <dbReference type="Proteomes" id="UP000008718"/>
    </source>
</evidence>
<gene>
    <name evidence="8" type="ordered locus">Palpr_0608</name>
</gene>
<evidence type="ECO:0000313" key="8">
    <source>
        <dbReference type="EMBL" id="ADQ78764.1"/>
    </source>
</evidence>
<name>E4T220_PALPW</name>
<keyword evidence="3" id="KW-0997">Cell inner membrane</keyword>
<feature type="transmembrane region" description="Helical" evidence="7">
    <location>
        <begin position="6"/>
        <end position="35"/>
    </location>
</feature>
<evidence type="ECO:0000256" key="6">
    <source>
        <dbReference type="ARBA" id="ARBA00023315"/>
    </source>
</evidence>
<keyword evidence="2" id="KW-1003">Cell membrane</keyword>
<evidence type="ECO:0000256" key="2">
    <source>
        <dbReference type="ARBA" id="ARBA00022475"/>
    </source>
</evidence>
<keyword evidence="6 8" id="KW-0012">Acyltransferase</keyword>
<keyword evidence="5 7" id="KW-0472">Membrane</keyword>
<dbReference type="Pfam" id="PF03279">
    <property type="entry name" value="Lip_A_acyltrans"/>
    <property type="match status" value="1"/>
</dbReference>
<dbReference type="InterPro" id="IPR004960">
    <property type="entry name" value="LipA_acyltrans"/>
</dbReference>
<dbReference type="PANTHER" id="PTHR30606:SF10">
    <property type="entry name" value="PHOSPHATIDYLINOSITOL MANNOSIDE ACYLTRANSFERASE"/>
    <property type="match status" value="1"/>
</dbReference>
<protein>
    <submittedName>
        <fullName evidence="8">Lipid A biosynthesis acyltransferase</fullName>
    </submittedName>
</protein>
<dbReference type="HOGENOM" id="CLU_049421_4_1_10"/>
<sequence length="288" mass="34588">MFNILYALAWIITLLPLRVLYILSDIGYPIVYYLIRYRRAVVRRNLEKSFPDKTKKELRKTERRFYRFFCDLFIETIYEINISEAEIKRRFAFVNIEGLLKEHAKGKGILVMTAHYGNWEWGVNFPLFVSEKINACQIYKELSNKKFDKFIYNLRSKFGGINVEKRNLLRTMIKLQSDADKGIYFMISDQTPAAQKIHHWTQFLHQDTPALTGTEQLARKFDYAVFYAETKCIKRGYYQCEMIPLEMESAKTAEFEITEKYMKMLQKTIEAKPQYWLWSHKRWKYTRS</sequence>
<dbReference type="EMBL" id="CP002345">
    <property type="protein sequence ID" value="ADQ78764.1"/>
    <property type="molecule type" value="Genomic_DNA"/>
</dbReference>
<reference evidence="8 9" key="2">
    <citation type="journal article" date="2011" name="Stand. Genomic Sci.">
        <title>Complete genome sequence of Paludibacter propionicigenes type strain (WB4).</title>
        <authorList>
            <person name="Gronow S."/>
            <person name="Munk C."/>
            <person name="Lapidus A."/>
            <person name="Nolan M."/>
            <person name="Lucas S."/>
            <person name="Hammon N."/>
            <person name="Deshpande S."/>
            <person name="Cheng J.F."/>
            <person name="Tapia R."/>
            <person name="Han C."/>
            <person name="Goodwin L."/>
            <person name="Pitluck S."/>
            <person name="Liolios K."/>
            <person name="Ivanova N."/>
            <person name="Mavromatis K."/>
            <person name="Mikhailova N."/>
            <person name="Pati A."/>
            <person name="Chen A."/>
            <person name="Palaniappan K."/>
            <person name="Land M."/>
            <person name="Hauser L."/>
            <person name="Chang Y.J."/>
            <person name="Jeffries C.D."/>
            <person name="Brambilla E."/>
            <person name="Rohde M."/>
            <person name="Goker M."/>
            <person name="Detter J.C."/>
            <person name="Woyke T."/>
            <person name="Bristow J."/>
            <person name="Eisen J.A."/>
            <person name="Markowitz V."/>
            <person name="Hugenholtz P."/>
            <person name="Kyrpides N.C."/>
            <person name="Klenk H.P."/>
        </authorList>
    </citation>
    <scope>NUCLEOTIDE SEQUENCE [LARGE SCALE GENOMIC DNA]</scope>
    <source>
        <strain evidence="9">DSM 17365 / JCM 13257 / WB4</strain>
    </source>
</reference>
<evidence type="ECO:0000256" key="4">
    <source>
        <dbReference type="ARBA" id="ARBA00022679"/>
    </source>
</evidence>
<dbReference type="RefSeq" id="WP_013444133.1">
    <property type="nucleotide sequence ID" value="NC_014734.1"/>
</dbReference>
<proteinExistence type="predicted"/>
<dbReference type="KEGG" id="ppn:Palpr_0608"/>
<evidence type="ECO:0000256" key="3">
    <source>
        <dbReference type="ARBA" id="ARBA00022519"/>
    </source>
</evidence>
<reference key="1">
    <citation type="submission" date="2010-11" db="EMBL/GenBank/DDBJ databases">
        <title>The complete genome of Paludibacter propionicigenes DSM 17365.</title>
        <authorList>
            <consortium name="US DOE Joint Genome Institute (JGI-PGF)"/>
            <person name="Lucas S."/>
            <person name="Copeland A."/>
            <person name="Lapidus A."/>
            <person name="Bruce D."/>
            <person name="Goodwin L."/>
            <person name="Pitluck S."/>
            <person name="Kyrpides N."/>
            <person name="Mavromatis K."/>
            <person name="Ivanova N."/>
            <person name="Munk A.C."/>
            <person name="Brettin T."/>
            <person name="Detter J.C."/>
            <person name="Han C."/>
            <person name="Tapia R."/>
            <person name="Land M."/>
            <person name="Hauser L."/>
            <person name="Markowitz V."/>
            <person name="Cheng J.-F."/>
            <person name="Hugenholtz P."/>
            <person name="Woyke T."/>
            <person name="Wu D."/>
            <person name="Gronow S."/>
            <person name="Wellnitz S."/>
            <person name="Brambilla E."/>
            <person name="Klenk H.-P."/>
            <person name="Eisen J.A."/>
        </authorList>
    </citation>
    <scope>NUCLEOTIDE SEQUENCE</scope>
    <source>
        <strain>WB4</strain>
    </source>
</reference>
<keyword evidence="7" id="KW-1133">Transmembrane helix</keyword>
<dbReference type="PANTHER" id="PTHR30606">
    <property type="entry name" value="LIPID A BIOSYNTHESIS LAUROYL ACYLTRANSFERASE"/>
    <property type="match status" value="1"/>
</dbReference>
<dbReference type="GO" id="GO:0009247">
    <property type="term" value="P:glycolipid biosynthetic process"/>
    <property type="evidence" value="ECO:0007669"/>
    <property type="project" value="UniProtKB-ARBA"/>
</dbReference>
<accession>E4T220</accession>
<evidence type="ECO:0000256" key="5">
    <source>
        <dbReference type="ARBA" id="ARBA00023136"/>
    </source>
</evidence>
<keyword evidence="4 8" id="KW-0808">Transferase</keyword>
<keyword evidence="7" id="KW-0812">Transmembrane</keyword>
<dbReference type="OrthoDB" id="9801955at2"/>
<organism evidence="8 9">
    <name type="scientific">Paludibacter propionicigenes (strain DSM 17365 / JCM 13257 / WB4)</name>
    <dbReference type="NCBI Taxonomy" id="694427"/>
    <lineage>
        <taxon>Bacteria</taxon>
        <taxon>Pseudomonadati</taxon>
        <taxon>Bacteroidota</taxon>
        <taxon>Bacteroidia</taxon>
        <taxon>Bacteroidales</taxon>
        <taxon>Paludibacteraceae</taxon>
        <taxon>Paludibacter</taxon>
    </lineage>
</organism>
<evidence type="ECO:0000256" key="1">
    <source>
        <dbReference type="ARBA" id="ARBA00004533"/>
    </source>
</evidence>
<dbReference type="GO" id="GO:0005886">
    <property type="term" value="C:plasma membrane"/>
    <property type="evidence" value="ECO:0007669"/>
    <property type="project" value="UniProtKB-SubCell"/>
</dbReference>
<dbReference type="eggNOG" id="COG1560">
    <property type="taxonomic scope" value="Bacteria"/>
</dbReference>
<keyword evidence="9" id="KW-1185">Reference proteome</keyword>
<comment type="subcellular location">
    <subcellularLocation>
        <location evidence="1">Cell inner membrane</location>
    </subcellularLocation>
</comment>
<dbReference type="Proteomes" id="UP000008718">
    <property type="component" value="Chromosome"/>
</dbReference>
<dbReference type="CDD" id="cd07984">
    <property type="entry name" value="LPLAT_LABLAT-like"/>
    <property type="match status" value="1"/>
</dbReference>
<evidence type="ECO:0000256" key="7">
    <source>
        <dbReference type="SAM" id="Phobius"/>
    </source>
</evidence>
<dbReference type="GO" id="GO:0016746">
    <property type="term" value="F:acyltransferase activity"/>
    <property type="evidence" value="ECO:0007669"/>
    <property type="project" value="UniProtKB-KW"/>
</dbReference>